<protein>
    <submittedName>
        <fullName evidence="1">Uncharacterized protein</fullName>
    </submittedName>
</protein>
<name>A0A1S1HHR5_9SPHN</name>
<sequence length="119" mass="13134">MTIQRKVLVVMRSSHLHTELVEVTAKVNVIGEAVSPRVEADLAAIERQARKALRNQEPLPGQTQPGFGPWYEPEDAFEVDFVLCAPVDAAMNRGRIVPVEQVATATVQRWGKGKETDDA</sequence>
<evidence type="ECO:0000313" key="2">
    <source>
        <dbReference type="Proteomes" id="UP000179467"/>
    </source>
</evidence>
<dbReference type="EMBL" id="MIPT01000001">
    <property type="protein sequence ID" value="OHT21617.1"/>
    <property type="molecule type" value="Genomic_DNA"/>
</dbReference>
<dbReference type="OrthoDB" id="7472996at2"/>
<dbReference type="Proteomes" id="UP000179467">
    <property type="component" value="Unassembled WGS sequence"/>
</dbReference>
<accession>A0A1S1HHR5</accession>
<gene>
    <name evidence="1" type="ORF">BHE75_03628</name>
</gene>
<reference evidence="1 2" key="1">
    <citation type="submission" date="2016-09" db="EMBL/GenBank/DDBJ databases">
        <title>Metabolic pathway, cell adaptation mechanisms and a novel monoxygenase revealed through proteogenomic-transcription analysis of a Sphingomonas haloaromaticamans strain degrading the fungicide ortho-phenylphenol.</title>
        <authorList>
            <person name="Perruchon C."/>
            <person name="Papadopoulou E.S."/>
            <person name="Rousidou C."/>
            <person name="Vasileiadis S."/>
            <person name="Tanou G."/>
            <person name="Amoutzias G."/>
            <person name="Molassiotis A."/>
            <person name="Karpouzas D.G."/>
        </authorList>
    </citation>
    <scope>NUCLEOTIDE SEQUENCE [LARGE SCALE GENOMIC DNA]</scope>
    <source>
        <strain evidence="1 2">P3</strain>
    </source>
</reference>
<dbReference type="AlphaFoldDB" id="A0A1S1HHR5"/>
<organism evidence="1 2">
    <name type="scientific">Edaphosphingomonas haloaromaticamans</name>
    <dbReference type="NCBI Taxonomy" id="653954"/>
    <lineage>
        <taxon>Bacteria</taxon>
        <taxon>Pseudomonadati</taxon>
        <taxon>Pseudomonadota</taxon>
        <taxon>Alphaproteobacteria</taxon>
        <taxon>Sphingomonadales</taxon>
        <taxon>Rhizorhabdaceae</taxon>
        <taxon>Edaphosphingomonas</taxon>
    </lineage>
</organism>
<keyword evidence="2" id="KW-1185">Reference proteome</keyword>
<proteinExistence type="predicted"/>
<evidence type="ECO:0000313" key="1">
    <source>
        <dbReference type="EMBL" id="OHT21617.1"/>
    </source>
</evidence>
<dbReference type="RefSeq" id="WP_070934649.1">
    <property type="nucleotide sequence ID" value="NZ_MIPT01000001.1"/>
</dbReference>
<comment type="caution">
    <text evidence="1">The sequence shown here is derived from an EMBL/GenBank/DDBJ whole genome shotgun (WGS) entry which is preliminary data.</text>
</comment>